<organism evidence="2 3">
    <name type="scientific">Flavipsychrobacter stenotrophus</name>
    <dbReference type="NCBI Taxonomy" id="2077091"/>
    <lineage>
        <taxon>Bacteria</taxon>
        <taxon>Pseudomonadati</taxon>
        <taxon>Bacteroidota</taxon>
        <taxon>Chitinophagia</taxon>
        <taxon>Chitinophagales</taxon>
        <taxon>Chitinophagaceae</taxon>
        <taxon>Flavipsychrobacter</taxon>
    </lineage>
</organism>
<dbReference type="Gene3D" id="3.40.50.150">
    <property type="entry name" value="Vaccinia Virus protein VP39"/>
    <property type="match status" value="1"/>
</dbReference>
<proteinExistence type="predicted"/>
<dbReference type="Pfam" id="PF05050">
    <property type="entry name" value="Methyltransf_21"/>
    <property type="match status" value="1"/>
</dbReference>
<comment type="caution">
    <text evidence="2">The sequence shown here is derived from an EMBL/GenBank/DDBJ whole genome shotgun (WGS) entry which is preliminary data.</text>
</comment>
<dbReference type="AlphaFoldDB" id="A0A2S7SV59"/>
<gene>
    <name evidence="2" type="ORF">CJD36_010585</name>
</gene>
<dbReference type="InterPro" id="IPR029063">
    <property type="entry name" value="SAM-dependent_MTases_sf"/>
</dbReference>
<feature type="domain" description="Methyltransferase FkbM" evidence="1">
    <location>
        <begin position="52"/>
        <end position="218"/>
    </location>
</feature>
<dbReference type="Proteomes" id="UP000239872">
    <property type="component" value="Unassembled WGS sequence"/>
</dbReference>
<accession>A0A2S7SV59</accession>
<keyword evidence="3" id="KW-1185">Reference proteome</keyword>
<dbReference type="RefSeq" id="WP_105039144.1">
    <property type="nucleotide sequence ID" value="NZ_PPSL01000003.1"/>
</dbReference>
<sequence>MSLKVKRIMRKLKSFIPMMKGLGTVSFSQFGEDIIMLKMLDRYNVTDISYFDIGANDPIAGSNTYNFYTRGYTGILIEPNLALCNKIKSVRPNDKCLNFGISSGNQKEADYFMFSDEQSGMNTFSEEEANRYEKEGFPIKQKIKMPLKDINEVLAENFTKPPTIISLDVEGLDEMILEKMDLEKFPALLICVETVIFNKDKEFVKRKSIIDLLASKGYFIYADTHVNTIFCSRKLFDKLIA</sequence>
<dbReference type="SUPFAM" id="SSF53335">
    <property type="entry name" value="S-adenosyl-L-methionine-dependent methyltransferases"/>
    <property type="match status" value="1"/>
</dbReference>
<dbReference type="OrthoDB" id="9801609at2"/>
<name>A0A2S7SV59_9BACT</name>
<dbReference type="InterPro" id="IPR006342">
    <property type="entry name" value="FkbM_mtfrase"/>
</dbReference>
<dbReference type="EMBL" id="PPSL01000003">
    <property type="protein sequence ID" value="PQJ10416.1"/>
    <property type="molecule type" value="Genomic_DNA"/>
</dbReference>
<protein>
    <recommendedName>
        <fullName evidence="1">Methyltransferase FkbM domain-containing protein</fullName>
    </recommendedName>
</protein>
<reference evidence="2 3" key="1">
    <citation type="submission" date="2018-01" db="EMBL/GenBank/DDBJ databases">
        <title>A novel member of the phylum Bacteroidetes isolated from glacier ice.</title>
        <authorList>
            <person name="Liu Q."/>
            <person name="Xin Y.-H."/>
        </authorList>
    </citation>
    <scope>NUCLEOTIDE SEQUENCE [LARGE SCALE GENOMIC DNA]</scope>
    <source>
        <strain evidence="2 3">RB1R16</strain>
    </source>
</reference>
<evidence type="ECO:0000259" key="1">
    <source>
        <dbReference type="Pfam" id="PF05050"/>
    </source>
</evidence>
<evidence type="ECO:0000313" key="3">
    <source>
        <dbReference type="Proteomes" id="UP000239872"/>
    </source>
</evidence>
<evidence type="ECO:0000313" key="2">
    <source>
        <dbReference type="EMBL" id="PQJ10416.1"/>
    </source>
</evidence>